<dbReference type="InterPro" id="IPR005645">
    <property type="entry name" value="FSH-like_dom"/>
</dbReference>
<evidence type="ECO:0000313" key="4">
    <source>
        <dbReference type="EMBL" id="KAJ5157769.1"/>
    </source>
</evidence>
<dbReference type="EMBL" id="JAPQKN010000006">
    <property type="protein sequence ID" value="KAJ5157769.1"/>
    <property type="molecule type" value="Genomic_DNA"/>
</dbReference>
<reference evidence="4" key="1">
    <citation type="submission" date="2022-11" db="EMBL/GenBank/DDBJ databases">
        <authorList>
            <person name="Petersen C."/>
        </authorList>
    </citation>
    <scope>NUCLEOTIDE SEQUENCE</scope>
    <source>
        <strain evidence="4">IBT 26290</strain>
    </source>
</reference>
<evidence type="ECO:0000313" key="5">
    <source>
        <dbReference type="Proteomes" id="UP001149163"/>
    </source>
</evidence>
<feature type="compositionally biased region" description="Polar residues" evidence="2">
    <location>
        <begin position="340"/>
        <end position="354"/>
    </location>
</feature>
<evidence type="ECO:0000256" key="1">
    <source>
        <dbReference type="ARBA" id="ARBA00022801"/>
    </source>
</evidence>
<dbReference type="Proteomes" id="UP001149163">
    <property type="component" value="Unassembled WGS sequence"/>
</dbReference>
<dbReference type="GO" id="GO:0005634">
    <property type="term" value="C:nucleus"/>
    <property type="evidence" value="ECO:0007669"/>
    <property type="project" value="TreeGrafter"/>
</dbReference>
<feature type="domain" description="Serine hydrolase" evidence="3">
    <location>
        <begin position="12"/>
        <end position="252"/>
    </location>
</feature>
<dbReference type="PANTHER" id="PTHR48070">
    <property type="entry name" value="ESTERASE OVCA2"/>
    <property type="match status" value="1"/>
</dbReference>
<dbReference type="PANTHER" id="PTHR48070:SF6">
    <property type="entry name" value="ESTERASE OVCA2"/>
    <property type="match status" value="1"/>
</dbReference>
<protein>
    <recommendedName>
        <fullName evidence="3">Serine hydrolase domain-containing protein</fullName>
    </recommendedName>
</protein>
<dbReference type="GO" id="GO:0019748">
    <property type="term" value="P:secondary metabolic process"/>
    <property type="evidence" value="ECO:0007669"/>
    <property type="project" value="TreeGrafter"/>
</dbReference>
<dbReference type="OrthoDB" id="2094269at2759"/>
<dbReference type="SUPFAM" id="SSF53474">
    <property type="entry name" value="alpha/beta-Hydrolases"/>
    <property type="match status" value="1"/>
</dbReference>
<dbReference type="Gene3D" id="3.40.50.1820">
    <property type="entry name" value="alpha/beta hydrolase"/>
    <property type="match status" value="1"/>
</dbReference>
<feature type="region of interest" description="Disordered" evidence="2">
    <location>
        <begin position="330"/>
        <end position="354"/>
    </location>
</feature>
<keyword evidence="1" id="KW-0378">Hydrolase</keyword>
<dbReference type="GO" id="GO:0072330">
    <property type="term" value="P:monocarboxylic acid biosynthetic process"/>
    <property type="evidence" value="ECO:0007669"/>
    <property type="project" value="UniProtKB-ARBA"/>
</dbReference>
<name>A0A9W9LIS0_9EURO</name>
<evidence type="ECO:0000256" key="2">
    <source>
        <dbReference type="SAM" id="MobiDB-lite"/>
    </source>
</evidence>
<dbReference type="InterPro" id="IPR029058">
    <property type="entry name" value="AB_hydrolase_fold"/>
</dbReference>
<dbReference type="GO" id="GO:0016787">
    <property type="term" value="F:hydrolase activity"/>
    <property type="evidence" value="ECO:0007669"/>
    <property type="project" value="UniProtKB-KW"/>
</dbReference>
<dbReference type="GO" id="GO:0005737">
    <property type="term" value="C:cytoplasm"/>
    <property type="evidence" value="ECO:0007669"/>
    <property type="project" value="TreeGrafter"/>
</dbReference>
<evidence type="ECO:0000259" key="3">
    <source>
        <dbReference type="Pfam" id="PF03959"/>
    </source>
</evidence>
<gene>
    <name evidence="4" type="ORF">N7482_008869</name>
</gene>
<dbReference type="RefSeq" id="XP_056540758.1">
    <property type="nucleotide sequence ID" value="XM_056690993.1"/>
</dbReference>
<dbReference type="Pfam" id="PF03959">
    <property type="entry name" value="FSH1"/>
    <property type="match status" value="1"/>
</dbReference>
<accession>A0A9W9LIS0</accession>
<keyword evidence="5" id="KW-1185">Reference proteome</keyword>
<proteinExistence type="predicted"/>
<sequence length="354" mass="39134">MRSDTAASKLPKFRILMLHGFAATGSYIEAKISPIAHRITELLAPEILSEFPGGIEFLSPDAPLVLEPPIGLGWNSEDFVEDERDKQTVIAQAKEEQTNRGWWYGRDTVNDYKGIEISLASLAEFIHGRPIHGVIGFSQGAAVAGMVCSLLECHGNPDKVTAIRAQGLPVDDYLRLPDQERLRFVMSIGGYQGTLKYYGSLYQWPMHTPSCHTLASMDAVVEHELSMNLARSFVSYEIVEYLGSHFIPRDPASVNALARFAANASLLCDSRPIATATPPLSRSVNTTDDEDQSSTATLSTLGSDKSFKSVTVWKRTRKTHVTWGRRMKLSTPPAKLGKEPQNTKLSFTQTHLRV</sequence>
<organism evidence="4 5">
    <name type="scientific">Penicillium canariense</name>
    <dbReference type="NCBI Taxonomy" id="189055"/>
    <lineage>
        <taxon>Eukaryota</taxon>
        <taxon>Fungi</taxon>
        <taxon>Dikarya</taxon>
        <taxon>Ascomycota</taxon>
        <taxon>Pezizomycotina</taxon>
        <taxon>Eurotiomycetes</taxon>
        <taxon>Eurotiomycetidae</taxon>
        <taxon>Eurotiales</taxon>
        <taxon>Aspergillaceae</taxon>
        <taxon>Penicillium</taxon>
    </lineage>
</organism>
<dbReference type="InterPro" id="IPR050593">
    <property type="entry name" value="LovG"/>
</dbReference>
<dbReference type="AlphaFoldDB" id="A0A9W9LIS0"/>
<dbReference type="GO" id="GO:0017000">
    <property type="term" value="P:antibiotic biosynthetic process"/>
    <property type="evidence" value="ECO:0007669"/>
    <property type="project" value="UniProtKB-ARBA"/>
</dbReference>
<comment type="caution">
    <text evidence="4">The sequence shown here is derived from an EMBL/GenBank/DDBJ whole genome shotgun (WGS) entry which is preliminary data.</text>
</comment>
<dbReference type="GeneID" id="81430169"/>
<feature type="region of interest" description="Disordered" evidence="2">
    <location>
        <begin position="278"/>
        <end position="299"/>
    </location>
</feature>
<reference evidence="4" key="2">
    <citation type="journal article" date="2023" name="IMA Fungus">
        <title>Comparative genomic study of the Penicillium genus elucidates a diverse pangenome and 15 lateral gene transfer events.</title>
        <authorList>
            <person name="Petersen C."/>
            <person name="Sorensen T."/>
            <person name="Nielsen M.R."/>
            <person name="Sondergaard T.E."/>
            <person name="Sorensen J.L."/>
            <person name="Fitzpatrick D.A."/>
            <person name="Frisvad J.C."/>
            <person name="Nielsen K.L."/>
        </authorList>
    </citation>
    <scope>NUCLEOTIDE SEQUENCE</scope>
    <source>
        <strain evidence="4">IBT 26290</strain>
    </source>
</reference>